<dbReference type="GO" id="GO:0016151">
    <property type="term" value="F:nickel cation binding"/>
    <property type="evidence" value="ECO:0007669"/>
    <property type="project" value="UniProtKB-UniRule"/>
</dbReference>
<dbReference type="AlphaFoldDB" id="A0AAD0W915"/>
<dbReference type="InterPro" id="IPR029754">
    <property type="entry name" value="Urease_Ni-bd"/>
</dbReference>
<comment type="PTM">
    <text evidence="5">Carboxylation allows a single lysine to coordinate two nickel ions.</text>
</comment>
<dbReference type="HAMAP" id="MF_01953">
    <property type="entry name" value="Urease_alpha"/>
    <property type="match status" value="1"/>
</dbReference>
<feature type="binding site" description="via carbamate group" evidence="5 8">
    <location>
        <position position="216"/>
    </location>
    <ligand>
        <name>Ni(2+)</name>
        <dbReference type="ChEBI" id="CHEBI:49786"/>
        <label>1</label>
    </ligand>
</feature>
<feature type="binding site" evidence="5 8">
    <location>
        <position position="133"/>
    </location>
    <ligand>
        <name>Ni(2+)</name>
        <dbReference type="ChEBI" id="CHEBI:49786"/>
        <label>1</label>
    </ligand>
</feature>
<feature type="binding site" evidence="5 8">
    <location>
        <position position="245"/>
    </location>
    <ligand>
        <name>Ni(2+)</name>
        <dbReference type="ChEBI" id="CHEBI:49786"/>
        <label>2</label>
    </ligand>
</feature>
<reference evidence="14 15" key="1">
    <citation type="submission" date="2018-08" db="EMBL/GenBank/DDBJ databases">
        <title>Complete genome sequence of JP2-74.</title>
        <authorList>
            <person name="Wu L."/>
        </authorList>
    </citation>
    <scope>NUCLEOTIDE SEQUENCE [LARGE SCALE GENOMIC DNA]</scope>
    <source>
        <strain evidence="14 15">JP2-74</strain>
    </source>
</reference>
<comment type="cofactor">
    <cofactor evidence="5 8 11">
        <name>Ni cation</name>
        <dbReference type="ChEBI" id="CHEBI:25516"/>
    </cofactor>
    <text evidence="5 8 11">Binds 2 nickel ions per subunit.</text>
</comment>
<evidence type="ECO:0000259" key="13">
    <source>
        <dbReference type="PROSITE" id="PS51368"/>
    </source>
</evidence>
<evidence type="ECO:0000256" key="9">
    <source>
        <dbReference type="PIRSR" id="PIRSR611612-52"/>
    </source>
</evidence>
<dbReference type="PROSITE" id="PS51368">
    <property type="entry name" value="UREASE_3"/>
    <property type="match status" value="1"/>
</dbReference>
<proteinExistence type="inferred from homology"/>
<evidence type="ECO:0000256" key="12">
    <source>
        <dbReference type="RuleBase" id="RU004158"/>
    </source>
</evidence>
<dbReference type="GO" id="GO:0009039">
    <property type="term" value="F:urease activity"/>
    <property type="evidence" value="ECO:0007669"/>
    <property type="project" value="UniProtKB-UniRule"/>
</dbReference>
<dbReference type="SUPFAM" id="SSF51556">
    <property type="entry name" value="Metallo-dependent hydrolases"/>
    <property type="match status" value="1"/>
</dbReference>
<dbReference type="InterPro" id="IPR006680">
    <property type="entry name" value="Amidohydro-rel"/>
</dbReference>
<dbReference type="NCBIfam" id="NF009686">
    <property type="entry name" value="PRK13207.1"/>
    <property type="match status" value="1"/>
</dbReference>
<sequence length="566" mass="60414">MKISRQAYAEMFGPTVGDRVRLADTELWVEVERDYTVYGEEVKFGGGKVIRDGMGQGQGLAAEVADTVLTNALILDHWGIVKADIGLKDGRIAAIGKAGNPDIQPGVDIVIGAATEIIAAEGMIVTAGGIDSHIHFICPQQIEEALMSGVTTMIGGGTGPATGSNATTCTPGPWHLARMLEAAEAFPMNLGFTGKGNASLPEPLREQVSAGAIGLKLHEDWGSTPAAIDNCLTVADEMDVQVAIHTDTLNESGFVEATLAAFKGRAIHTYHTEGAGGGHAPDIIKACGYANVLPSSTNPTRPFTVNTIDEHLDMLMVCHHLDPGIAEDVAFAESRIRRETIAAEDILHDLGAFAMMSSDSQAMGRVGETILRCWQTADKMLRQRGPLPGDGPGHSNFRVKRYLAKYTINPALTHGIAHEVGSVEPGKLADLVLWRPAFFAVKPSLILKGGVIAAAAMGDPNASIPTPQPVHYRPMFGSCGAAVARGSVTFVSQAALQAGIGAELGLHKRLVAVRGCRHLRKTDLIHNDYLPHIEVDPQNYQVRADGQLLWCEPAERLPLAQRYFLF</sequence>
<dbReference type="InterPro" id="IPR011059">
    <property type="entry name" value="Metal-dep_hydrolase_composite"/>
</dbReference>
<dbReference type="Pfam" id="PF01979">
    <property type="entry name" value="Amidohydro_1"/>
    <property type="match status" value="1"/>
</dbReference>
<feature type="domain" description="Urease" evidence="13">
    <location>
        <begin position="128"/>
        <end position="566"/>
    </location>
</feature>
<dbReference type="PROSITE" id="PS01120">
    <property type="entry name" value="UREASE_1"/>
    <property type="match status" value="1"/>
</dbReference>
<evidence type="ECO:0000256" key="8">
    <source>
        <dbReference type="PIRSR" id="PIRSR611612-51"/>
    </source>
</evidence>
<evidence type="ECO:0000256" key="5">
    <source>
        <dbReference type="HAMAP-Rule" id="MF_01953"/>
    </source>
</evidence>
<gene>
    <name evidence="5 14" type="primary">ureC</name>
    <name evidence="14" type="ORF">D1345_08920</name>
</gene>
<dbReference type="InterPro" id="IPR032466">
    <property type="entry name" value="Metal_Hydrolase"/>
</dbReference>
<comment type="subcellular location">
    <subcellularLocation>
        <location evidence="5 10">Cytoplasm</location>
    </subcellularLocation>
</comment>
<feature type="modified residue" description="N6-carboxylysine" evidence="5 7">
    <location>
        <position position="216"/>
    </location>
</feature>
<dbReference type="PANTHER" id="PTHR43440">
    <property type="entry name" value="UREASE"/>
    <property type="match status" value="1"/>
</dbReference>
<evidence type="ECO:0000256" key="11">
    <source>
        <dbReference type="RuleBase" id="RU000510"/>
    </source>
</evidence>
<dbReference type="Proteomes" id="UP000259465">
    <property type="component" value="Chromosome"/>
</dbReference>
<dbReference type="NCBIfam" id="TIGR01792">
    <property type="entry name" value="urease_alph"/>
    <property type="match status" value="1"/>
</dbReference>
<feature type="binding site" evidence="5 8">
    <location>
        <position position="135"/>
    </location>
    <ligand>
        <name>Ni(2+)</name>
        <dbReference type="ChEBI" id="CHEBI:49786"/>
        <label>1</label>
    </ligand>
</feature>
<dbReference type="KEGG" id="crz:D1345_08920"/>
<dbReference type="GO" id="GO:0005737">
    <property type="term" value="C:cytoplasm"/>
    <property type="evidence" value="ECO:0007669"/>
    <property type="project" value="UniProtKB-SubCell"/>
</dbReference>
<dbReference type="Gene3D" id="3.20.20.140">
    <property type="entry name" value="Metal-dependent hydrolases"/>
    <property type="match status" value="1"/>
</dbReference>
<evidence type="ECO:0000313" key="14">
    <source>
        <dbReference type="EMBL" id="AXT46298.1"/>
    </source>
</evidence>
<keyword evidence="5 10" id="KW-0963">Cytoplasm</keyword>
<dbReference type="EC" id="3.5.1.5" evidence="5 6"/>
<feature type="binding site" evidence="5 10">
    <location>
        <position position="218"/>
    </location>
    <ligand>
        <name>substrate</name>
    </ligand>
</feature>
<dbReference type="Pfam" id="PF00449">
    <property type="entry name" value="Urease_alpha"/>
    <property type="match status" value="1"/>
</dbReference>
<evidence type="ECO:0000256" key="1">
    <source>
        <dbReference type="ARBA" id="ARBA00004897"/>
    </source>
</evidence>
<dbReference type="PRINTS" id="PR01752">
    <property type="entry name" value="UREASE"/>
</dbReference>
<dbReference type="GO" id="GO:0043419">
    <property type="term" value="P:urea catabolic process"/>
    <property type="evidence" value="ECO:0007669"/>
    <property type="project" value="UniProtKB-UniRule"/>
</dbReference>
<comment type="subunit">
    <text evidence="5">Heterotrimer of UreA (gamma), UreB (beta) and UreC (alpha) subunits. Three heterotrimers associate to form the active enzyme.</text>
</comment>
<name>A0AAD0W915_9NEIS</name>
<feature type="binding site" evidence="5 8">
    <location>
        <position position="271"/>
    </location>
    <ligand>
        <name>Ni(2+)</name>
        <dbReference type="ChEBI" id="CHEBI:49786"/>
        <label>2</label>
    </ligand>
</feature>
<dbReference type="EMBL" id="CP031968">
    <property type="protein sequence ID" value="AXT46298.1"/>
    <property type="molecule type" value="Genomic_DNA"/>
</dbReference>
<evidence type="ECO:0000256" key="7">
    <source>
        <dbReference type="PIRSR" id="PIRSR611612-50"/>
    </source>
</evidence>
<evidence type="ECO:0000256" key="6">
    <source>
        <dbReference type="NCBIfam" id="TIGR01792"/>
    </source>
</evidence>
<dbReference type="Gene3D" id="2.30.40.10">
    <property type="entry name" value="Urease, subunit C, domain 1"/>
    <property type="match status" value="1"/>
</dbReference>
<evidence type="ECO:0000256" key="3">
    <source>
        <dbReference type="ARBA" id="ARBA00022723"/>
    </source>
</evidence>
<keyword evidence="2 5" id="KW-0533">Nickel</keyword>
<dbReference type="InterPro" id="IPR050112">
    <property type="entry name" value="Urease_alpha_subunit"/>
</dbReference>
<dbReference type="InterPro" id="IPR017950">
    <property type="entry name" value="Urease_AS"/>
</dbReference>
<keyword evidence="4 5" id="KW-0378">Hydrolase</keyword>
<organism evidence="14 15">
    <name type="scientific">Chromobacterium rhizoryzae</name>
    <dbReference type="NCBI Taxonomy" id="1778675"/>
    <lineage>
        <taxon>Bacteria</taxon>
        <taxon>Pseudomonadati</taxon>
        <taxon>Pseudomonadota</taxon>
        <taxon>Betaproteobacteria</taxon>
        <taxon>Neisseriales</taxon>
        <taxon>Chromobacteriaceae</taxon>
        <taxon>Chromobacterium</taxon>
    </lineage>
</organism>
<feature type="binding site" description="via carbamate group" evidence="5 8">
    <location>
        <position position="216"/>
    </location>
    <ligand>
        <name>Ni(2+)</name>
        <dbReference type="ChEBI" id="CHEBI:49786"/>
        <label>2</label>
    </ligand>
</feature>
<feature type="active site" description="Proton donor" evidence="5 9">
    <location>
        <position position="319"/>
    </location>
</feature>
<dbReference type="InterPro" id="IPR005848">
    <property type="entry name" value="Urease_asu"/>
</dbReference>
<dbReference type="RefSeq" id="WP_118267259.1">
    <property type="nucleotide sequence ID" value="NZ_CP031968.1"/>
</dbReference>
<dbReference type="PROSITE" id="PS00145">
    <property type="entry name" value="UREASE_2"/>
    <property type="match status" value="1"/>
</dbReference>
<evidence type="ECO:0000256" key="4">
    <source>
        <dbReference type="ARBA" id="ARBA00022801"/>
    </source>
</evidence>
<protein>
    <recommendedName>
        <fullName evidence="5 6">Urease subunit alpha</fullName>
        <ecNumber evidence="5 6">3.5.1.5</ecNumber>
    </recommendedName>
    <alternativeName>
        <fullName evidence="5">Urea amidohydrolase subunit alpha</fullName>
    </alternativeName>
</protein>
<dbReference type="CDD" id="cd00375">
    <property type="entry name" value="Urease_alpha"/>
    <property type="match status" value="1"/>
</dbReference>
<comment type="PTM">
    <text evidence="7">Carbamylation allows a single lysine to coordinate two nickel ions.</text>
</comment>
<dbReference type="InterPro" id="IPR017951">
    <property type="entry name" value="Urease_asu_c"/>
</dbReference>
<evidence type="ECO:0000313" key="15">
    <source>
        <dbReference type="Proteomes" id="UP000259465"/>
    </source>
</evidence>
<feature type="binding site" evidence="5 8">
    <location>
        <position position="359"/>
    </location>
    <ligand>
        <name>Ni(2+)</name>
        <dbReference type="ChEBI" id="CHEBI:49786"/>
        <label>1</label>
    </ligand>
</feature>
<keyword evidence="15" id="KW-1185">Reference proteome</keyword>
<comment type="pathway">
    <text evidence="1 5">Nitrogen metabolism; urea degradation; CO(2) and NH(3) from urea (urease route): step 1/1.</text>
</comment>
<dbReference type="InterPro" id="IPR011612">
    <property type="entry name" value="Urease_alpha_N_dom"/>
</dbReference>
<accession>A0AAD0W915</accession>
<comment type="similarity">
    <text evidence="5 12">Belongs to the metallo-dependent hydrolases superfamily. Urease alpha subunit family.</text>
</comment>
<evidence type="ECO:0000256" key="10">
    <source>
        <dbReference type="PROSITE-ProRule" id="PRU00700"/>
    </source>
</evidence>
<keyword evidence="3 5" id="KW-0479">Metal-binding</keyword>
<dbReference type="NCBIfam" id="NF009685">
    <property type="entry name" value="PRK13206.1"/>
    <property type="match status" value="1"/>
</dbReference>
<dbReference type="PANTHER" id="PTHR43440:SF1">
    <property type="entry name" value="UREASE"/>
    <property type="match status" value="1"/>
</dbReference>
<evidence type="ECO:0000256" key="2">
    <source>
        <dbReference type="ARBA" id="ARBA00022596"/>
    </source>
</evidence>
<comment type="catalytic activity">
    <reaction evidence="5 11">
        <text>urea + 2 H2O + H(+) = hydrogencarbonate + 2 NH4(+)</text>
        <dbReference type="Rhea" id="RHEA:20557"/>
        <dbReference type="ChEBI" id="CHEBI:15377"/>
        <dbReference type="ChEBI" id="CHEBI:15378"/>
        <dbReference type="ChEBI" id="CHEBI:16199"/>
        <dbReference type="ChEBI" id="CHEBI:17544"/>
        <dbReference type="ChEBI" id="CHEBI:28938"/>
        <dbReference type="EC" id="3.5.1.5"/>
    </reaction>
</comment>
<dbReference type="SUPFAM" id="SSF51338">
    <property type="entry name" value="Composite domain of metallo-dependent hydrolases"/>
    <property type="match status" value="2"/>
</dbReference>